<dbReference type="NCBIfam" id="TIGR01135">
    <property type="entry name" value="glmS"/>
    <property type="match status" value="1"/>
</dbReference>
<dbReference type="CDD" id="cd00714">
    <property type="entry name" value="GFAT"/>
    <property type="match status" value="1"/>
</dbReference>
<keyword evidence="7" id="KW-0315">Glutamine amidotransferase</keyword>
<dbReference type="GO" id="GO:0006047">
    <property type="term" value="P:UDP-N-acetylglucosamine metabolic process"/>
    <property type="evidence" value="ECO:0007669"/>
    <property type="project" value="TreeGrafter"/>
</dbReference>
<dbReference type="EMBL" id="UINC01021618">
    <property type="protein sequence ID" value="SVA89541.1"/>
    <property type="molecule type" value="Genomic_DNA"/>
</dbReference>
<keyword evidence="4" id="KW-0032">Aminotransferase</keyword>
<dbReference type="InterPro" id="IPR035466">
    <property type="entry name" value="GlmS/AgaS_SIS"/>
</dbReference>
<reference evidence="10" key="1">
    <citation type="submission" date="2018-05" db="EMBL/GenBank/DDBJ databases">
        <authorList>
            <person name="Lanie J.A."/>
            <person name="Ng W.-L."/>
            <person name="Kazmierczak K.M."/>
            <person name="Andrzejewski T.M."/>
            <person name="Davidsen T.M."/>
            <person name="Wayne K.J."/>
            <person name="Tettelin H."/>
            <person name="Glass J.I."/>
            <person name="Rusch D."/>
            <person name="Podicherti R."/>
            <person name="Tsui H.-C.T."/>
            <person name="Winkler M.E."/>
        </authorList>
    </citation>
    <scope>NUCLEOTIDE SEQUENCE</scope>
</reference>
<evidence type="ECO:0000256" key="2">
    <source>
        <dbReference type="ARBA" id="ARBA00012916"/>
    </source>
</evidence>
<dbReference type="CDD" id="cd05008">
    <property type="entry name" value="SIS_GlmS_GlmD_1"/>
    <property type="match status" value="1"/>
</dbReference>
<comment type="catalytic activity">
    <reaction evidence="1">
        <text>D-fructose 6-phosphate + L-glutamine = D-glucosamine 6-phosphate + L-glutamate</text>
        <dbReference type="Rhea" id="RHEA:13237"/>
        <dbReference type="ChEBI" id="CHEBI:29985"/>
        <dbReference type="ChEBI" id="CHEBI:58359"/>
        <dbReference type="ChEBI" id="CHEBI:58725"/>
        <dbReference type="ChEBI" id="CHEBI:61527"/>
        <dbReference type="EC" id="2.6.1.16"/>
    </reaction>
</comment>
<evidence type="ECO:0000259" key="8">
    <source>
        <dbReference type="PROSITE" id="PS51278"/>
    </source>
</evidence>
<dbReference type="GO" id="GO:0005829">
    <property type="term" value="C:cytosol"/>
    <property type="evidence" value="ECO:0007669"/>
    <property type="project" value="TreeGrafter"/>
</dbReference>
<dbReference type="InterPro" id="IPR046348">
    <property type="entry name" value="SIS_dom_sf"/>
</dbReference>
<evidence type="ECO:0000256" key="5">
    <source>
        <dbReference type="ARBA" id="ARBA00022679"/>
    </source>
</evidence>
<dbReference type="PROSITE" id="PS51464">
    <property type="entry name" value="SIS"/>
    <property type="match status" value="1"/>
</dbReference>
<proteinExistence type="predicted"/>
<dbReference type="Pfam" id="PF13522">
    <property type="entry name" value="GATase_6"/>
    <property type="match status" value="1"/>
</dbReference>
<dbReference type="NCBIfam" id="NF001484">
    <property type="entry name" value="PRK00331.1"/>
    <property type="match status" value="1"/>
</dbReference>
<sequence length="357" mass="39743">MRKLEYRGYDSSGIATINNGVINCIKSEGNLNQLEKKLINENLPGNIGIGHTRWATHGVANEINAHPHITDKIAIVHNGIIENYSLLKNQITAKGIDFVSDTDTEAIAHLLTIYLNSGMDSYSAIRATTQDIKGTYALVVLIKSEPDKLYVVRKGSPLAIGFTEEEMFVGSDAYSLGNLSNEVIYLQDDDVAILERNSYQIFNISDQQIHRKSQKLEKSLSLSDKGAFKHFMAKEIHEQPDVIFDSISNYIDKDELTVNLPKLPFSISNLKNITLVACGSSYYSGLVAREWFEKFTRIKVDVEIASEFRYREAPMDSSGLTIFISQSGETADTLAALKHCKKLNQKTVSIVNVPNSS</sequence>
<keyword evidence="6" id="KW-0677">Repeat</keyword>
<dbReference type="GO" id="GO:0097367">
    <property type="term" value="F:carbohydrate derivative binding"/>
    <property type="evidence" value="ECO:0007669"/>
    <property type="project" value="InterPro"/>
</dbReference>
<name>A0A381ZKP2_9ZZZZ</name>
<dbReference type="Gene3D" id="3.60.20.10">
    <property type="entry name" value="Glutamine Phosphoribosylpyrophosphate, subunit 1, domain 1"/>
    <property type="match status" value="1"/>
</dbReference>
<evidence type="ECO:0000313" key="10">
    <source>
        <dbReference type="EMBL" id="SVA89541.1"/>
    </source>
</evidence>
<evidence type="ECO:0000256" key="7">
    <source>
        <dbReference type="ARBA" id="ARBA00022962"/>
    </source>
</evidence>
<dbReference type="GO" id="GO:0006487">
    <property type="term" value="P:protein N-linked glycosylation"/>
    <property type="evidence" value="ECO:0007669"/>
    <property type="project" value="TreeGrafter"/>
</dbReference>
<keyword evidence="5" id="KW-0808">Transferase</keyword>
<dbReference type="Pfam" id="PF01380">
    <property type="entry name" value="SIS"/>
    <property type="match status" value="1"/>
</dbReference>
<protein>
    <recommendedName>
        <fullName evidence="3">Glutamine--fructose-6-phosphate aminotransferase [isomerizing]</fullName>
        <ecNumber evidence="2">2.6.1.16</ecNumber>
    </recommendedName>
</protein>
<accession>A0A381ZKP2</accession>
<dbReference type="SUPFAM" id="SSF53697">
    <property type="entry name" value="SIS domain"/>
    <property type="match status" value="1"/>
</dbReference>
<evidence type="ECO:0000256" key="1">
    <source>
        <dbReference type="ARBA" id="ARBA00001031"/>
    </source>
</evidence>
<evidence type="ECO:0000256" key="4">
    <source>
        <dbReference type="ARBA" id="ARBA00022576"/>
    </source>
</evidence>
<dbReference type="AlphaFoldDB" id="A0A381ZKP2"/>
<evidence type="ECO:0000256" key="6">
    <source>
        <dbReference type="ARBA" id="ARBA00022737"/>
    </source>
</evidence>
<dbReference type="EC" id="2.6.1.16" evidence="2"/>
<dbReference type="InterPro" id="IPR047084">
    <property type="entry name" value="GFAT_N"/>
</dbReference>
<dbReference type="PANTHER" id="PTHR10937">
    <property type="entry name" value="GLUCOSAMINE--FRUCTOSE-6-PHOSPHATE AMINOTRANSFERASE, ISOMERIZING"/>
    <property type="match status" value="1"/>
</dbReference>
<dbReference type="GO" id="GO:0006002">
    <property type="term" value="P:fructose 6-phosphate metabolic process"/>
    <property type="evidence" value="ECO:0007669"/>
    <property type="project" value="TreeGrafter"/>
</dbReference>
<dbReference type="InterPro" id="IPR001347">
    <property type="entry name" value="SIS_dom"/>
</dbReference>
<dbReference type="PANTHER" id="PTHR10937:SF0">
    <property type="entry name" value="GLUTAMINE--FRUCTOSE-6-PHOSPHATE TRANSAMINASE (ISOMERIZING)"/>
    <property type="match status" value="1"/>
</dbReference>
<evidence type="ECO:0000256" key="3">
    <source>
        <dbReference type="ARBA" id="ARBA00016090"/>
    </source>
</evidence>
<evidence type="ECO:0000259" key="9">
    <source>
        <dbReference type="PROSITE" id="PS51464"/>
    </source>
</evidence>
<dbReference type="SUPFAM" id="SSF56235">
    <property type="entry name" value="N-terminal nucleophile aminohydrolases (Ntn hydrolases)"/>
    <property type="match status" value="1"/>
</dbReference>
<dbReference type="InterPro" id="IPR017932">
    <property type="entry name" value="GATase_2_dom"/>
</dbReference>
<organism evidence="10">
    <name type="scientific">marine metagenome</name>
    <dbReference type="NCBI Taxonomy" id="408172"/>
    <lineage>
        <taxon>unclassified sequences</taxon>
        <taxon>metagenomes</taxon>
        <taxon>ecological metagenomes</taxon>
    </lineage>
</organism>
<dbReference type="InterPro" id="IPR005855">
    <property type="entry name" value="GFAT"/>
</dbReference>
<feature type="domain" description="SIS" evidence="9">
    <location>
        <begin position="263"/>
        <end position="357"/>
    </location>
</feature>
<dbReference type="InterPro" id="IPR029055">
    <property type="entry name" value="Ntn_hydrolases_N"/>
</dbReference>
<dbReference type="Gene3D" id="3.40.50.10490">
    <property type="entry name" value="Glucose-6-phosphate isomerase like protein, domain 1"/>
    <property type="match status" value="1"/>
</dbReference>
<dbReference type="GO" id="GO:0004360">
    <property type="term" value="F:glutamine-fructose-6-phosphate transaminase (isomerizing) activity"/>
    <property type="evidence" value="ECO:0007669"/>
    <property type="project" value="UniProtKB-EC"/>
</dbReference>
<feature type="domain" description="Glutamine amidotransferase type-2" evidence="8">
    <location>
        <begin position="1"/>
        <end position="197"/>
    </location>
</feature>
<dbReference type="PROSITE" id="PS51278">
    <property type="entry name" value="GATASE_TYPE_2"/>
    <property type="match status" value="1"/>
</dbReference>
<feature type="non-terminal residue" evidence="10">
    <location>
        <position position="357"/>
    </location>
</feature>
<gene>
    <name evidence="10" type="ORF">METZ01_LOCUS142395</name>
</gene>
<dbReference type="FunFam" id="3.60.20.10:FF:000006">
    <property type="entry name" value="Glutamine--fructose-6-phosphate aminotransferase [isomerizing]"/>
    <property type="match status" value="1"/>
</dbReference>